<organism evidence="2 3">
    <name type="scientific">Veillonella magna</name>
    <dbReference type="NCBI Taxonomy" id="464322"/>
    <lineage>
        <taxon>Bacteria</taxon>
        <taxon>Bacillati</taxon>
        <taxon>Bacillota</taxon>
        <taxon>Negativicutes</taxon>
        <taxon>Veillonellales</taxon>
        <taxon>Veillonellaceae</taxon>
        <taxon>Veillonella</taxon>
    </lineage>
</organism>
<evidence type="ECO:0000313" key="2">
    <source>
        <dbReference type="EMBL" id="MBM6913617.1"/>
    </source>
</evidence>
<evidence type="ECO:0008006" key="4">
    <source>
        <dbReference type="Google" id="ProtNLM"/>
    </source>
</evidence>
<feature type="signal peptide" evidence="1">
    <location>
        <begin position="1"/>
        <end position="28"/>
    </location>
</feature>
<dbReference type="RefSeq" id="WP_205088470.1">
    <property type="nucleotide sequence ID" value="NZ_JACJLA010000027.1"/>
</dbReference>
<gene>
    <name evidence="2" type="ORF">H6A01_09850</name>
</gene>
<proteinExistence type="predicted"/>
<dbReference type="Proteomes" id="UP000707138">
    <property type="component" value="Unassembled WGS sequence"/>
</dbReference>
<evidence type="ECO:0000256" key="1">
    <source>
        <dbReference type="SAM" id="SignalP"/>
    </source>
</evidence>
<feature type="chain" id="PRO_5046466705" description="SLH domain-containing protein" evidence="1">
    <location>
        <begin position="29"/>
        <end position="114"/>
    </location>
</feature>
<sequence>MMKRSQTKKISAMLAAMAVLWGGTLTFGGDSVSAADYVNWEKNPTGGYYRVTKSDVDTYLKKILDTAGIKETGSKKDQEVRNWFIKTLQTLYRPFIPNNPSQEVPNSFWMRFDS</sequence>
<keyword evidence="1" id="KW-0732">Signal</keyword>
<dbReference type="EMBL" id="JACJLA010000027">
    <property type="protein sequence ID" value="MBM6913617.1"/>
    <property type="molecule type" value="Genomic_DNA"/>
</dbReference>
<comment type="caution">
    <text evidence="2">The sequence shown here is derived from an EMBL/GenBank/DDBJ whole genome shotgun (WGS) entry which is preliminary data.</text>
</comment>
<reference evidence="2 3" key="1">
    <citation type="journal article" date="2021" name="Sci. Rep.">
        <title>The distribution of antibiotic resistance genes in chicken gut microbiota commensals.</title>
        <authorList>
            <person name="Juricova H."/>
            <person name="Matiasovicova J."/>
            <person name="Kubasova T."/>
            <person name="Cejkova D."/>
            <person name="Rychlik I."/>
        </authorList>
    </citation>
    <scope>NUCLEOTIDE SEQUENCE [LARGE SCALE GENOMIC DNA]</scope>
    <source>
        <strain evidence="2 3">An537</strain>
    </source>
</reference>
<accession>A0ABS2GK28</accession>
<name>A0ABS2GK28_9FIRM</name>
<feature type="non-terminal residue" evidence="2">
    <location>
        <position position="114"/>
    </location>
</feature>
<keyword evidence="3" id="KW-1185">Reference proteome</keyword>
<evidence type="ECO:0000313" key="3">
    <source>
        <dbReference type="Proteomes" id="UP000707138"/>
    </source>
</evidence>
<protein>
    <recommendedName>
        <fullName evidence="4">SLH domain-containing protein</fullName>
    </recommendedName>
</protein>